<sequence>MAPTSDEEYVCGPDGRVVERHFFPNIKDSSVEAGTIVLLSHEDESNCTPVQTAFDSAQGMDISGGFFGIDADDEAIEYGEQLLRQRMESDAAQGAMEMETLAKEKARLDAELAPLQTADVSVWGVSSLPRGMALEAATNEPMVDYKSNSSNKYLSHPFAPGPALHSKSDAQVPRLPQAESAHPALPRAQTDSQVRREPVSMDSDATGSRPAPH</sequence>
<evidence type="ECO:0000313" key="3">
    <source>
        <dbReference type="Proteomes" id="UP000567179"/>
    </source>
</evidence>
<dbReference type="EMBL" id="JAACJJ010000042">
    <property type="protein sequence ID" value="KAF5316048.1"/>
    <property type="molecule type" value="Genomic_DNA"/>
</dbReference>
<gene>
    <name evidence="2" type="ORF">D9619_006905</name>
</gene>
<proteinExistence type="predicted"/>
<comment type="caution">
    <text evidence="2">The sequence shown here is derived from an EMBL/GenBank/DDBJ whole genome shotgun (WGS) entry which is preliminary data.</text>
</comment>
<name>A0A8H5EXV9_9AGAR</name>
<dbReference type="Proteomes" id="UP000567179">
    <property type="component" value="Unassembled WGS sequence"/>
</dbReference>
<evidence type="ECO:0000256" key="1">
    <source>
        <dbReference type="SAM" id="MobiDB-lite"/>
    </source>
</evidence>
<reference evidence="2 3" key="1">
    <citation type="journal article" date="2020" name="ISME J.">
        <title>Uncovering the hidden diversity of litter-decomposition mechanisms in mushroom-forming fungi.</title>
        <authorList>
            <person name="Floudas D."/>
            <person name="Bentzer J."/>
            <person name="Ahren D."/>
            <person name="Johansson T."/>
            <person name="Persson P."/>
            <person name="Tunlid A."/>
        </authorList>
    </citation>
    <scope>NUCLEOTIDE SEQUENCE [LARGE SCALE GENOMIC DNA]</scope>
    <source>
        <strain evidence="2 3">CBS 101986</strain>
    </source>
</reference>
<protein>
    <submittedName>
        <fullName evidence="2">Uncharacterized protein</fullName>
    </submittedName>
</protein>
<evidence type="ECO:0000313" key="2">
    <source>
        <dbReference type="EMBL" id="KAF5316048.1"/>
    </source>
</evidence>
<accession>A0A8H5EXV9</accession>
<keyword evidence="3" id="KW-1185">Reference proteome</keyword>
<feature type="region of interest" description="Disordered" evidence="1">
    <location>
        <begin position="154"/>
        <end position="213"/>
    </location>
</feature>
<organism evidence="2 3">
    <name type="scientific">Psilocybe cf. subviscida</name>
    <dbReference type="NCBI Taxonomy" id="2480587"/>
    <lineage>
        <taxon>Eukaryota</taxon>
        <taxon>Fungi</taxon>
        <taxon>Dikarya</taxon>
        <taxon>Basidiomycota</taxon>
        <taxon>Agaricomycotina</taxon>
        <taxon>Agaricomycetes</taxon>
        <taxon>Agaricomycetidae</taxon>
        <taxon>Agaricales</taxon>
        <taxon>Agaricineae</taxon>
        <taxon>Strophariaceae</taxon>
        <taxon>Psilocybe</taxon>
    </lineage>
</organism>
<dbReference type="AlphaFoldDB" id="A0A8H5EXV9"/>